<keyword evidence="1" id="KW-0812">Transmembrane</keyword>
<name>A0A3A9ASI0_9FIRM</name>
<keyword evidence="1" id="KW-0472">Membrane</keyword>
<comment type="caution">
    <text evidence="2">The sequence shown here is derived from an EMBL/GenBank/DDBJ whole genome shotgun (WGS) entry which is preliminary data.</text>
</comment>
<dbReference type="OrthoDB" id="1911082at2"/>
<protein>
    <submittedName>
        <fullName evidence="2">Uncharacterized protein</fullName>
    </submittedName>
</protein>
<proteinExistence type="predicted"/>
<dbReference type="Proteomes" id="UP000280696">
    <property type="component" value="Unassembled WGS sequence"/>
</dbReference>
<keyword evidence="3" id="KW-1185">Reference proteome</keyword>
<gene>
    <name evidence="2" type="ORF">D7V94_01960</name>
</gene>
<organism evidence="2 3">
    <name type="scientific">Parablautia intestinalis</name>
    <dbReference type="NCBI Taxonomy" id="2320100"/>
    <lineage>
        <taxon>Bacteria</taxon>
        <taxon>Bacillati</taxon>
        <taxon>Bacillota</taxon>
        <taxon>Clostridia</taxon>
        <taxon>Lachnospirales</taxon>
        <taxon>Lachnospiraceae</taxon>
        <taxon>Parablautia</taxon>
    </lineage>
</organism>
<dbReference type="EMBL" id="RAYQ01000001">
    <property type="protein sequence ID" value="RKI94332.1"/>
    <property type="molecule type" value="Genomic_DNA"/>
</dbReference>
<keyword evidence="1" id="KW-1133">Transmembrane helix</keyword>
<evidence type="ECO:0000256" key="1">
    <source>
        <dbReference type="SAM" id="Phobius"/>
    </source>
</evidence>
<sequence>MKCPKCGSENVTVQVVSETKLKEKKHGIIWWCFFGWYWVPIKWMFFFLPALIVKIFRPSRYKTRTTHKTKCICQSCGKTWNA</sequence>
<evidence type="ECO:0000313" key="2">
    <source>
        <dbReference type="EMBL" id="RKI94332.1"/>
    </source>
</evidence>
<feature type="transmembrane region" description="Helical" evidence="1">
    <location>
        <begin position="28"/>
        <end position="53"/>
    </location>
</feature>
<dbReference type="AlphaFoldDB" id="A0A3A9ASI0"/>
<reference evidence="2 3" key="1">
    <citation type="submission" date="2018-09" db="EMBL/GenBank/DDBJ databases">
        <title>Murine metabolic-syndrome-specific gut microbial biobank.</title>
        <authorList>
            <person name="Liu C."/>
        </authorList>
    </citation>
    <scope>NUCLEOTIDE SEQUENCE [LARGE SCALE GENOMIC DNA]</scope>
    <source>
        <strain evidence="2 3">0.1xD8-82</strain>
    </source>
</reference>
<evidence type="ECO:0000313" key="3">
    <source>
        <dbReference type="Proteomes" id="UP000280696"/>
    </source>
</evidence>
<accession>A0A3A9ASI0</accession>